<organism evidence="1 2">
    <name type="scientific">Paenibacillus popilliae</name>
    <name type="common">Bacillus popilliae</name>
    <dbReference type="NCBI Taxonomy" id="78057"/>
    <lineage>
        <taxon>Bacteria</taxon>
        <taxon>Bacillati</taxon>
        <taxon>Bacillota</taxon>
        <taxon>Bacilli</taxon>
        <taxon>Bacillales</taxon>
        <taxon>Paenibacillaceae</taxon>
        <taxon>Paenibacillus</taxon>
    </lineage>
</organism>
<protein>
    <submittedName>
        <fullName evidence="1">DUF2508 domain-containing protein</fullName>
    </submittedName>
</protein>
<name>A0ABY3ANJ9_PAEPP</name>
<dbReference type="EMBL" id="SADY01000012">
    <property type="protein sequence ID" value="TQR40953.1"/>
    <property type="molecule type" value="Genomic_DNA"/>
</dbReference>
<dbReference type="Proteomes" id="UP000316208">
    <property type="component" value="Unassembled WGS sequence"/>
</dbReference>
<accession>A0ABY3ANJ9</accession>
<keyword evidence="2" id="KW-1185">Reference proteome</keyword>
<evidence type="ECO:0000313" key="1">
    <source>
        <dbReference type="EMBL" id="TQR40953.1"/>
    </source>
</evidence>
<evidence type="ECO:0000313" key="2">
    <source>
        <dbReference type="Proteomes" id="UP000316208"/>
    </source>
</evidence>
<sequence>MWGGELMWKRMKNWFMRNRDKREYGLMLSEQQLLMRDIRNAVAEWRMACVRFEHALGTDEVDYAISTLEAAEKRIAMLMKRAKRVGMHALRLGEVL</sequence>
<comment type="caution">
    <text evidence="1">The sequence shown here is derived from an EMBL/GenBank/DDBJ whole genome shotgun (WGS) entry which is preliminary data.</text>
</comment>
<proteinExistence type="predicted"/>
<gene>
    <name evidence="1" type="ORF">C7Y44_26860</name>
</gene>
<reference evidence="1 2" key="1">
    <citation type="submission" date="2018-03" db="EMBL/GenBank/DDBJ databases">
        <title>Aerobic endospore-forming bacteria genome sequencing and assembly.</title>
        <authorList>
            <person name="Cavalcante D.A."/>
            <person name="Driks A."/>
            <person name="Putonti C."/>
            <person name="De-Souza M.T."/>
        </authorList>
    </citation>
    <scope>NUCLEOTIDE SEQUENCE [LARGE SCALE GENOMIC DNA]</scope>
    <source>
        <strain evidence="1 2">SDF0028</strain>
    </source>
</reference>